<evidence type="ECO:0000259" key="4">
    <source>
        <dbReference type="PROSITE" id="PS51032"/>
    </source>
</evidence>
<evidence type="ECO:0000313" key="6">
    <source>
        <dbReference type="Proteomes" id="UP000000543"/>
    </source>
</evidence>
<dbReference type="InterPro" id="IPR001471">
    <property type="entry name" value="AP2/ERF_dom"/>
</dbReference>
<keyword evidence="3" id="KW-0804">Transcription</keyword>
<keyword evidence="1" id="KW-0805">Transcription regulation</keyword>
<dbReference type="PROSITE" id="PS51032">
    <property type="entry name" value="AP2_ERF"/>
    <property type="match status" value="1"/>
</dbReference>
<reference evidence="5 6" key="1">
    <citation type="journal article" date="2005" name="J. Bacteriol.">
        <title>Whole-genome sequencing of Staphylococcus haemolyticus uncovers the extreme plasticity of its genome and the evolution of human-colonizing staphylococcal species.</title>
        <authorList>
            <person name="Takeuchi F."/>
            <person name="Watanabe S."/>
            <person name="Baba T."/>
            <person name="Yuzawa H."/>
            <person name="Ito T."/>
            <person name="Morimoto Y."/>
            <person name="Kuroda M."/>
            <person name="Cui L."/>
            <person name="Takahashi M."/>
            <person name="Ankai A."/>
            <person name="Baba S."/>
            <person name="Fukui S."/>
            <person name="Lee J.C."/>
            <person name="Hiramatsu K."/>
        </authorList>
    </citation>
    <scope>NUCLEOTIDE SEQUENCE [LARGE SCALE GENOMIC DNA]</scope>
    <source>
        <strain evidence="5 6">JCSC1435</strain>
    </source>
</reference>
<dbReference type="Gene3D" id="3.30.730.10">
    <property type="entry name" value="AP2/ERF domain"/>
    <property type="match status" value="1"/>
</dbReference>
<sequence length="252" mass="29721">MVKSIFLQDGEEIFVDDEDYERVNQYTWTKSYYRDLTKVSNKKVGSLSNFIINDHVQKYKNNDFTKRNLIKKSVLSKRGCRNTSSIYKGVSWCKTKNKWRAYITIQKKRKHLGYFNYETQAAIAYNKAVLKFANGEGYMNVLGKNNNVIEDEYKSPKFQNITRRTSGKFKGVRYHKRDKLYYSTLYINNKLFYIGANKNKDKAALMYNKSIQYIDSDAILNDVPMTDELKEFIDNWEIPERIKALKEGADNE</sequence>
<dbReference type="eggNOG" id="ENOG50309HB">
    <property type="taxonomic scope" value="Bacteria"/>
</dbReference>
<dbReference type="RefSeq" id="WP_011276636.1">
    <property type="nucleotide sequence ID" value="NC_007168.1"/>
</dbReference>
<evidence type="ECO:0000256" key="2">
    <source>
        <dbReference type="ARBA" id="ARBA00023125"/>
    </source>
</evidence>
<dbReference type="SUPFAM" id="SSF54171">
    <property type="entry name" value="DNA-binding domain"/>
    <property type="match status" value="1"/>
</dbReference>
<keyword evidence="2" id="KW-0238">DNA-binding</keyword>
<organism evidence="5 6">
    <name type="scientific">Staphylococcus haemolyticus (strain JCSC1435)</name>
    <dbReference type="NCBI Taxonomy" id="279808"/>
    <lineage>
        <taxon>Bacteria</taxon>
        <taxon>Bacillati</taxon>
        <taxon>Bacillota</taxon>
        <taxon>Bacilli</taxon>
        <taxon>Bacillales</taxon>
        <taxon>Staphylococcaceae</taxon>
        <taxon>Staphylococcus</taxon>
    </lineage>
</organism>
<dbReference type="GO" id="GO:0003677">
    <property type="term" value="F:DNA binding"/>
    <property type="evidence" value="ECO:0007669"/>
    <property type="project" value="UniProtKB-KW"/>
</dbReference>
<dbReference type="GO" id="GO:0003700">
    <property type="term" value="F:DNA-binding transcription factor activity"/>
    <property type="evidence" value="ECO:0007669"/>
    <property type="project" value="InterPro"/>
</dbReference>
<dbReference type="AlphaFoldDB" id="Q4L3T8"/>
<evidence type="ECO:0000256" key="3">
    <source>
        <dbReference type="ARBA" id="ARBA00023163"/>
    </source>
</evidence>
<dbReference type="KEGG" id="sha:SH2380"/>
<protein>
    <recommendedName>
        <fullName evidence="4">AP2/ERF domain-containing protein</fullName>
    </recommendedName>
</protein>
<dbReference type="EMBL" id="AP006716">
    <property type="protein sequence ID" value="BAE05689.1"/>
    <property type="molecule type" value="Genomic_DNA"/>
</dbReference>
<evidence type="ECO:0000313" key="5">
    <source>
        <dbReference type="EMBL" id="BAE05689.1"/>
    </source>
</evidence>
<dbReference type="InterPro" id="IPR036955">
    <property type="entry name" value="AP2/ERF_dom_sf"/>
</dbReference>
<gene>
    <name evidence="5" type="ordered locus">SH2380</name>
</gene>
<dbReference type="InterPro" id="IPR016177">
    <property type="entry name" value="DNA-bd_dom_sf"/>
</dbReference>
<dbReference type="Proteomes" id="UP000000543">
    <property type="component" value="Chromosome"/>
</dbReference>
<dbReference type="OrthoDB" id="8974199at2"/>
<dbReference type="HOGENOM" id="CLU_093856_0_0_9"/>
<feature type="domain" description="AP2/ERF" evidence="4">
    <location>
        <begin position="86"/>
        <end position="142"/>
    </location>
</feature>
<name>Q4L3T8_STAHJ</name>
<accession>Q4L3T8</accession>
<proteinExistence type="predicted"/>
<evidence type="ECO:0000256" key="1">
    <source>
        <dbReference type="ARBA" id="ARBA00023015"/>
    </source>
</evidence>